<dbReference type="GO" id="GO:0016491">
    <property type="term" value="F:oxidoreductase activity"/>
    <property type="evidence" value="ECO:0007669"/>
    <property type="project" value="InterPro"/>
</dbReference>
<dbReference type="NCBIfam" id="TIGR04085">
    <property type="entry name" value="rSAM_more_4Fe4S"/>
    <property type="match status" value="1"/>
</dbReference>
<evidence type="ECO:0000256" key="3">
    <source>
        <dbReference type="ARBA" id="ARBA00022723"/>
    </source>
</evidence>
<dbReference type="GO" id="GO:0046872">
    <property type="term" value="F:metal ion binding"/>
    <property type="evidence" value="ECO:0007669"/>
    <property type="project" value="UniProtKB-KW"/>
</dbReference>
<dbReference type="PROSITE" id="PS51918">
    <property type="entry name" value="RADICAL_SAM"/>
    <property type="match status" value="1"/>
</dbReference>
<dbReference type="Proteomes" id="UP000636949">
    <property type="component" value="Unassembled WGS sequence"/>
</dbReference>
<comment type="caution">
    <text evidence="8">The sequence shown here is derived from an EMBL/GenBank/DDBJ whole genome shotgun (WGS) entry which is preliminary data.</text>
</comment>
<dbReference type="InterPro" id="IPR058240">
    <property type="entry name" value="rSAM_sf"/>
</dbReference>
<dbReference type="InterPro" id="IPR007197">
    <property type="entry name" value="rSAM"/>
</dbReference>
<proteinExistence type="inferred from homology"/>
<dbReference type="PANTHER" id="PTHR43273">
    <property type="entry name" value="ANAEROBIC SULFATASE-MATURATING ENZYME HOMOLOG ASLB-RELATED"/>
    <property type="match status" value="1"/>
</dbReference>
<dbReference type="EMBL" id="BMJS01000004">
    <property type="protein sequence ID" value="GGF91972.1"/>
    <property type="molecule type" value="Genomic_DNA"/>
</dbReference>
<dbReference type="InterPro" id="IPR023867">
    <property type="entry name" value="Sulphatase_maturase_rSAM"/>
</dbReference>
<dbReference type="InterPro" id="IPR013785">
    <property type="entry name" value="Aldolase_TIM"/>
</dbReference>
<name>A0A8J3E8J5_9GAMM</name>
<dbReference type="SFLD" id="SFLDG01067">
    <property type="entry name" value="SPASM/twitch_domain_containing"/>
    <property type="match status" value="1"/>
</dbReference>
<evidence type="ECO:0000256" key="4">
    <source>
        <dbReference type="ARBA" id="ARBA00023004"/>
    </source>
</evidence>
<dbReference type="InterPro" id="IPR023885">
    <property type="entry name" value="4Fe4S-binding_SPASM_dom"/>
</dbReference>
<comment type="cofactor">
    <cofactor evidence="1">
        <name>[4Fe-4S] cluster</name>
        <dbReference type="ChEBI" id="CHEBI:49883"/>
    </cofactor>
</comment>
<reference evidence="8" key="1">
    <citation type="journal article" date="2014" name="Int. J. Syst. Evol. Microbiol.">
        <title>Complete genome sequence of Corynebacterium casei LMG S-19264T (=DSM 44701T), isolated from a smear-ripened cheese.</title>
        <authorList>
            <consortium name="US DOE Joint Genome Institute (JGI-PGF)"/>
            <person name="Walter F."/>
            <person name="Albersmeier A."/>
            <person name="Kalinowski J."/>
            <person name="Ruckert C."/>
        </authorList>
    </citation>
    <scope>NUCLEOTIDE SEQUENCE</scope>
    <source>
        <strain evidence="8">CGMCC 1.15758</strain>
    </source>
</reference>
<evidence type="ECO:0000256" key="2">
    <source>
        <dbReference type="ARBA" id="ARBA00022691"/>
    </source>
</evidence>
<comment type="similarity">
    <text evidence="6">Belongs to the radical SAM superfamily. Anaerobic sulfatase-maturating enzyme family.</text>
</comment>
<keyword evidence="3" id="KW-0479">Metal-binding</keyword>
<gene>
    <name evidence="8" type="ORF">GCM10010995_06410</name>
</gene>
<evidence type="ECO:0000256" key="6">
    <source>
        <dbReference type="ARBA" id="ARBA00023601"/>
    </source>
</evidence>
<evidence type="ECO:0000313" key="9">
    <source>
        <dbReference type="Proteomes" id="UP000636949"/>
    </source>
</evidence>
<dbReference type="RefSeq" id="WP_117001682.1">
    <property type="nucleotide sequence ID" value="NZ_BMJS01000004.1"/>
</dbReference>
<feature type="domain" description="Radical SAM core" evidence="7">
    <location>
        <begin position="1"/>
        <end position="228"/>
    </location>
</feature>
<evidence type="ECO:0000259" key="7">
    <source>
        <dbReference type="PROSITE" id="PS51918"/>
    </source>
</evidence>
<dbReference type="AlphaFoldDB" id="A0A8J3E8J5"/>
<keyword evidence="5" id="KW-0411">Iron-sulfur</keyword>
<sequence>MSEVLTVYLKPTNYCNVGCDHCYLSEATRAEKNKLSLNKLEIVCKRIKELMHSERKKKLHIIWHGGEPLTISAKTYAEMFDVIDMHFPDHTESMQTSLIPLKDEHISIIRDRFNFEIGSSIDFSQRKIKGSSERYFDLWLNKVALAREANIDVYPGVVPTRNEIGREKEIISFFIDNNFDYVNFERYNIFGLKEVPSDWPTNYEHSMFLIELFNIVMSQVHNQEKTIYIKQIIAGINGVIHGMPGDRWGTTCQKDFLVIEPDTGVNTCPDRSSHEKHFVKLDQIKSIQELQQSPLRKSWIKTQGLHHFNNFCMKCDYRLWCKSGCPIASKFNDGECSGYKLFLNHIKKYREASNDNEGRLIQYARREANE</sequence>
<dbReference type="SFLD" id="SFLDS00029">
    <property type="entry name" value="Radical_SAM"/>
    <property type="match status" value="1"/>
</dbReference>
<evidence type="ECO:0000256" key="5">
    <source>
        <dbReference type="ARBA" id="ARBA00023014"/>
    </source>
</evidence>
<accession>A0A8J3E8J5</accession>
<keyword evidence="4" id="KW-0408">Iron</keyword>
<keyword evidence="2" id="KW-0949">S-adenosyl-L-methionine</keyword>
<reference evidence="8" key="2">
    <citation type="submission" date="2020-09" db="EMBL/GenBank/DDBJ databases">
        <authorList>
            <person name="Sun Q."/>
            <person name="Zhou Y."/>
        </authorList>
    </citation>
    <scope>NUCLEOTIDE SEQUENCE</scope>
    <source>
        <strain evidence="8">CGMCC 1.15758</strain>
    </source>
</reference>
<keyword evidence="9" id="KW-1185">Reference proteome</keyword>
<dbReference type="OrthoDB" id="5619904at2"/>
<evidence type="ECO:0000256" key="1">
    <source>
        <dbReference type="ARBA" id="ARBA00001966"/>
    </source>
</evidence>
<dbReference type="CDD" id="cd01335">
    <property type="entry name" value="Radical_SAM"/>
    <property type="match status" value="1"/>
</dbReference>
<protein>
    <submittedName>
        <fullName evidence="8">Anaerobic sulfatase maturase</fullName>
    </submittedName>
</protein>
<dbReference type="GO" id="GO:0051536">
    <property type="term" value="F:iron-sulfur cluster binding"/>
    <property type="evidence" value="ECO:0007669"/>
    <property type="project" value="UniProtKB-KW"/>
</dbReference>
<dbReference type="Pfam" id="PF04055">
    <property type="entry name" value="Radical_SAM"/>
    <property type="match status" value="1"/>
</dbReference>
<dbReference type="Gene3D" id="3.20.20.70">
    <property type="entry name" value="Aldolase class I"/>
    <property type="match status" value="1"/>
</dbReference>
<evidence type="ECO:0000313" key="8">
    <source>
        <dbReference type="EMBL" id="GGF91972.1"/>
    </source>
</evidence>
<dbReference type="SUPFAM" id="SSF102114">
    <property type="entry name" value="Radical SAM enzymes"/>
    <property type="match status" value="1"/>
</dbReference>
<organism evidence="8 9">
    <name type="scientific">Cysteiniphilum litorale</name>
    <dbReference type="NCBI Taxonomy" id="2056700"/>
    <lineage>
        <taxon>Bacteria</taxon>
        <taxon>Pseudomonadati</taxon>
        <taxon>Pseudomonadota</taxon>
        <taxon>Gammaproteobacteria</taxon>
        <taxon>Thiotrichales</taxon>
        <taxon>Fastidiosibacteraceae</taxon>
        <taxon>Cysteiniphilum</taxon>
    </lineage>
</organism>
<dbReference type="PANTHER" id="PTHR43273:SF3">
    <property type="entry name" value="ANAEROBIC SULFATASE-MATURATING ENZYME HOMOLOG ASLB-RELATED"/>
    <property type="match status" value="1"/>
</dbReference>